<organism evidence="3 4">
    <name type="scientific">Eleusine coracana subsp. coracana</name>
    <dbReference type="NCBI Taxonomy" id="191504"/>
    <lineage>
        <taxon>Eukaryota</taxon>
        <taxon>Viridiplantae</taxon>
        <taxon>Streptophyta</taxon>
        <taxon>Embryophyta</taxon>
        <taxon>Tracheophyta</taxon>
        <taxon>Spermatophyta</taxon>
        <taxon>Magnoliopsida</taxon>
        <taxon>Liliopsida</taxon>
        <taxon>Poales</taxon>
        <taxon>Poaceae</taxon>
        <taxon>PACMAD clade</taxon>
        <taxon>Chloridoideae</taxon>
        <taxon>Cynodonteae</taxon>
        <taxon>Eleusininae</taxon>
        <taxon>Eleusine</taxon>
    </lineage>
</organism>
<dbReference type="SUPFAM" id="SSF81383">
    <property type="entry name" value="F-box domain"/>
    <property type="match status" value="1"/>
</dbReference>
<evidence type="ECO:0000259" key="1">
    <source>
        <dbReference type="Pfam" id="PF00646"/>
    </source>
</evidence>
<feature type="domain" description="F-box" evidence="1">
    <location>
        <begin position="11"/>
        <end position="52"/>
    </location>
</feature>
<dbReference type="InterPro" id="IPR036047">
    <property type="entry name" value="F-box-like_dom_sf"/>
</dbReference>
<dbReference type="Proteomes" id="UP001054889">
    <property type="component" value="Unassembled WGS sequence"/>
</dbReference>
<dbReference type="SUPFAM" id="SSF50965">
    <property type="entry name" value="Galactose oxidase, central domain"/>
    <property type="match status" value="1"/>
</dbReference>
<name>A0AAV5DKE9_ELECO</name>
<dbReference type="Pfam" id="PF23635">
    <property type="entry name" value="Beta-prop_AT5G49610-like"/>
    <property type="match status" value="1"/>
</dbReference>
<dbReference type="PANTHER" id="PTHR32133">
    <property type="entry name" value="OS07G0120400 PROTEIN"/>
    <property type="match status" value="1"/>
</dbReference>
<proteinExistence type="predicted"/>
<feature type="domain" description="F-box protein AT5G49610-like beta-propeller" evidence="2">
    <location>
        <begin position="99"/>
        <end position="364"/>
    </location>
</feature>
<dbReference type="EMBL" id="BQKI01000017">
    <property type="protein sequence ID" value="GJN10375.1"/>
    <property type="molecule type" value="Genomic_DNA"/>
</dbReference>
<keyword evidence="4" id="KW-1185">Reference proteome</keyword>
<dbReference type="Pfam" id="PF00646">
    <property type="entry name" value="F-box"/>
    <property type="match status" value="1"/>
</dbReference>
<evidence type="ECO:0000259" key="2">
    <source>
        <dbReference type="Pfam" id="PF23635"/>
    </source>
</evidence>
<protein>
    <recommendedName>
        <fullName evidence="5">F-box domain-containing protein</fullName>
    </recommendedName>
</protein>
<evidence type="ECO:0008006" key="5">
    <source>
        <dbReference type="Google" id="ProtNLM"/>
    </source>
</evidence>
<dbReference type="AlphaFoldDB" id="A0AAV5DKE9"/>
<dbReference type="InterPro" id="IPR011043">
    <property type="entry name" value="Gal_Oxase/kelch_b-propeller"/>
</dbReference>
<evidence type="ECO:0000313" key="4">
    <source>
        <dbReference type="Proteomes" id="UP001054889"/>
    </source>
</evidence>
<dbReference type="InterPro" id="IPR001810">
    <property type="entry name" value="F-box_dom"/>
</dbReference>
<comment type="caution">
    <text evidence="3">The sequence shown here is derived from an EMBL/GenBank/DDBJ whole genome shotgun (WGS) entry which is preliminary data.</text>
</comment>
<evidence type="ECO:0000313" key="3">
    <source>
        <dbReference type="EMBL" id="GJN10375.1"/>
    </source>
</evidence>
<sequence length="366" mass="41406">MAEPPRPPPELIDDVTAEIFLRLPPDEPEHLFRTSLVCKTWLRIVTDPDFLRRYRAFHRAPPLLGYLQRRQVMEGDPDPRLVPTTVLPLTSNPSFRRALDCRHGRVLAHVYDDDGYLLVWDPVTGDKQRVPDSEIDWLIYTAGVFCAVSGCDHLDCHGGPFRVVFFATDDHNGLIKAQVYSSETGAWSAPVSLPESCLPPRSGDGYRLPYVLPKRVALIGDDIYFMLRRNNAIIKYDLGQNCLSLINPPSCDAYYYITLVEMEDGELGFAYIRDWKLYLWSRKVNPEGAAEWVRSRVIQLEGMIPVAHPDDEAVVVGSAEGVGIIFLCTCAGLFSFELKSGRVRKVDEPEVYFSILPYMSFYTPGT</sequence>
<reference evidence="3" key="2">
    <citation type="submission" date="2021-12" db="EMBL/GenBank/DDBJ databases">
        <title>Resequencing data analysis of finger millet.</title>
        <authorList>
            <person name="Hatakeyama M."/>
            <person name="Aluri S."/>
            <person name="Balachadran M.T."/>
            <person name="Sivarajan S.R."/>
            <person name="Poveda L."/>
            <person name="Shimizu-Inatsugi R."/>
            <person name="Schlapbach R."/>
            <person name="Sreeman S.M."/>
            <person name="Shimizu K.K."/>
        </authorList>
    </citation>
    <scope>NUCLEOTIDE SEQUENCE</scope>
</reference>
<dbReference type="Gene3D" id="1.20.1280.50">
    <property type="match status" value="1"/>
</dbReference>
<reference evidence="3" key="1">
    <citation type="journal article" date="2018" name="DNA Res.">
        <title>Multiple hybrid de novo genome assembly of finger millet, an orphan allotetraploid crop.</title>
        <authorList>
            <person name="Hatakeyama M."/>
            <person name="Aluri S."/>
            <person name="Balachadran M.T."/>
            <person name="Sivarajan S.R."/>
            <person name="Patrignani A."/>
            <person name="Gruter S."/>
            <person name="Poveda L."/>
            <person name="Shimizu-Inatsugi R."/>
            <person name="Baeten J."/>
            <person name="Francoijs K.J."/>
            <person name="Nataraja K.N."/>
            <person name="Reddy Y.A.N."/>
            <person name="Phadnis S."/>
            <person name="Ravikumar R.L."/>
            <person name="Schlapbach R."/>
            <person name="Sreeman S.M."/>
            <person name="Shimizu K.K."/>
        </authorList>
    </citation>
    <scope>NUCLEOTIDE SEQUENCE</scope>
</reference>
<gene>
    <name evidence="3" type="primary">ga28463</name>
    <name evidence="3" type="ORF">PR202_ga28463</name>
</gene>
<accession>A0AAV5DKE9</accession>
<dbReference type="InterPro" id="IPR056594">
    <property type="entry name" value="AT5G49610-like_b-prop"/>
</dbReference>
<dbReference type="PANTHER" id="PTHR32133:SF307">
    <property type="entry name" value="OS08G0299600 PROTEIN"/>
    <property type="match status" value="1"/>
</dbReference>